<gene>
    <name evidence="1" type="ORF">P5S46_21480</name>
</gene>
<organism evidence="1 2">
    <name type="scientific">Aeromonas caviae</name>
    <name type="common">Aeromonas punctata</name>
    <dbReference type="NCBI Taxonomy" id="648"/>
    <lineage>
        <taxon>Bacteria</taxon>
        <taxon>Pseudomonadati</taxon>
        <taxon>Pseudomonadota</taxon>
        <taxon>Gammaproteobacteria</taxon>
        <taxon>Aeromonadales</taxon>
        <taxon>Aeromonadaceae</taxon>
        <taxon>Aeromonas</taxon>
    </lineage>
</organism>
<keyword evidence="1" id="KW-0614">Plasmid</keyword>
<proteinExistence type="predicted"/>
<accession>A0AAJ5ZFW9</accession>
<protein>
    <submittedName>
        <fullName evidence="1">Uncharacterized protein</fullName>
    </submittedName>
</protein>
<reference evidence="1" key="1">
    <citation type="submission" date="2023-03" db="EMBL/GenBank/DDBJ databases">
        <title>Aeromonas caviae strain AC1520.</title>
        <authorList>
            <person name="Xie T."/>
            <person name="Zhang Q."/>
            <person name="Deng J."/>
            <person name="Li X."/>
        </authorList>
    </citation>
    <scope>NUCLEOTIDE SEQUENCE</scope>
    <source>
        <strain evidence="1">AC1520</strain>
        <plasmid evidence="1">pAC1520</plasmid>
    </source>
</reference>
<dbReference type="AlphaFoldDB" id="A0AAJ5ZFW9"/>
<geneLocation type="plasmid" evidence="1 2">
    <name>pAC1520</name>
</geneLocation>
<sequence>MTNPADLLRTRNALMPTYTTEVLYHGSNVEFDRFAFTGQKLPALGYGHYLTPHIEKAAQYGSVIMAFAIKANVLDWGALDTLERAAIEQLLFDCVPKERRAGFSTPKQEVFPSDKIDEARAFYGQKRELTKVYWHDRAKAIVLPHPEGFLIEWREGDDLAMANTEQLLNLAQEYRHEIARELGYQGARFGNELVIYSADYAQKLSVLPVQDKPREEVSVVPAEQVEPMTRMRMV</sequence>
<evidence type="ECO:0000313" key="2">
    <source>
        <dbReference type="Proteomes" id="UP001218423"/>
    </source>
</evidence>
<name>A0AAJ5ZFW9_AERCA</name>
<evidence type="ECO:0000313" key="1">
    <source>
        <dbReference type="EMBL" id="WFG00337.1"/>
    </source>
</evidence>
<dbReference type="RefSeq" id="WP_128342841.1">
    <property type="nucleotide sequence ID" value="NZ_CAWOMG010000077.1"/>
</dbReference>
<dbReference type="EMBL" id="CP120943">
    <property type="protein sequence ID" value="WFG00337.1"/>
    <property type="molecule type" value="Genomic_DNA"/>
</dbReference>
<dbReference type="Proteomes" id="UP001218423">
    <property type="component" value="Plasmid pAC1520"/>
</dbReference>